<dbReference type="PROSITE" id="PS50253">
    <property type="entry name" value="COX3"/>
    <property type="match status" value="1"/>
</dbReference>
<evidence type="ECO:0000313" key="11">
    <source>
        <dbReference type="EMBL" id="BAC57009.1"/>
    </source>
</evidence>
<dbReference type="PANTHER" id="PTHR11403">
    <property type="entry name" value="CYTOCHROME C OXIDASE SUBUNIT III"/>
    <property type="match status" value="1"/>
</dbReference>
<dbReference type="STRING" id="51511.ENSCSAVP00000020160"/>
<name>Q85UH4_CIOSA</name>
<comment type="subcellular location">
    <subcellularLocation>
        <location evidence="1">Membrane</location>
        <topology evidence="1">Multi-pass membrane protein</topology>
    </subcellularLocation>
</comment>
<dbReference type="RefSeq" id="NP_786961.1">
    <property type="nucleotide sequence ID" value="NC_004570.1"/>
</dbReference>
<dbReference type="GO" id="GO:0016020">
    <property type="term" value="C:membrane"/>
    <property type="evidence" value="ECO:0007669"/>
    <property type="project" value="UniProtKB-SubCell"/>
</dbReference>
<accession>Q85UH4</accession>
<dbReference type="HOGENOM" id="CLU_044071_0_0_1"/>
<dbReference type="InterPro" id="IPR000298">
    <property type="entry name" value="Cyt_c_oxidase-like_su3"/>
</dbReference>
<sequence>MMVRFSPFHLVDASPWPILSAFGAFTLVGGLVSMLHQDVFIVFFFGTGLVFILAILWWRDVDREASLLGFHTKGVQKNLYSGMIWFIMSEIFFFLGFFWTFFHSGLNSVVELGMEWPPMGVLVLNPTGVPLLNTAVLISSGITVTCSHYSLVISNYYSCAIWLLVTIGLGVFFTGLQYMEYLESSFGMNDSVYGSIFFMATGFHGFHVLIGSMFLFVSFLRILGGKVSGNRHVGFECAIWYWHFVDVVWIFLFICLYGWGSL</sequence>
<dbReference type="FunFam" id="1.20.120.80:FF:000003">
    <property type="entry name" value="Cytochrome c oxidase subunit 3"/>
    <property type="match status" value="1"/>
</dbReference>
<dbReference type="EMBL" id="AB079784">
    <property type="protein sequence ID" value="BAC57009.1"/>
    <property type="molecule type" value="Genomic_DNA"/>
</dbReference>
<feature type="transmembrane region" description="Helical" evidence="9">
    <location>
        <begin position="16"/>
        <end position="34"/>
    </location>
</feature>
<geneLocation type="mitochondrion" evidence="11"/>
<feature type="domain" description="Heme-copper oxidase subunit III family profile" evidence="10">
    <location>
        <begin position="4"/>
        <end position="261"/>
    </location>
</feature>
<feature type="transmembrane region" description="Helical" evidence="9">
    <location>
        <begin position="196"/>
        <end position="220"/>
    </location>
</feature>
<dbReference type="eggNOG" id="KOG4664">
    <property type="taxonomic scope" value="Eukaryota"/>
</dbReference>
<dbReference type="PANTHER" id="PTHR11403:SF7">
    <property type="entry name" value="CYTOCHROME C OXIDASE SUBUNIT 3"/>
    <property type="match status" value="1"/>
</dbReference>
<evidence type="ECO:0000256" key="6">
    <source>
        <dbReference type="ARBA" id="ARBA00022989"/>
    </source>
</evidence>
<evidence type="ECO:0000313" key="12">
    <source>
        <dbReference type="Ensembl" id="ENSCSAVP00000020160.1"/>
    </source>
</evidence>
<keyword evidence="13" id="KW-1185">Reference proteome</keyword>
<dbReference type="Proteomes" id="UP000007875">
    <property type="component" value="Unassembled WGS sequence"/>
</dbReference>
<dbReference type="AlphaFoldDB" id="Q85UH4"/>
<dbReference type="InterPro" id="IPR013833">
    <property type="entry name" value="Cyt_c_oxidase_su3_a-hlx"/>
</dbReference>
<keyword evidence="6 9" id="KW-1133">Transmembrane helix</keyword>
<evidence type="ECO:0000256" key="1">
    <source>
        <dbReference type="ARBA" id="ARBA00004141"/>
    </source>
</evidence>
<evidence type="ECO:0000313" key="13">
    <source>
        <dbReference type="Proteomes" id="UP000007875"/>
    </source>
</evidence>
<dbReference type="GO" id="GO:0006123">
    <property type="term" value="P:mitochondrial electron transport, cytochrome c to oxygen"/>
    <property type="evidence" value="ECO:0007669"/>
    <property type="project" value="TreeGrafter"/>
</dbReference>
<proteinExistence type="inferred from homology"/>
<dbReference type="Gene3D" id="1.20.120.80">
    <property type="entry name" value="Cytochrome c oxidase, subunit III, four-helix bundle"/>
    <property type="match status" value="1"/>
</dbReference>
<dbReference type="Gene3D" id="1.10.287.70">
    <property type="match status" value="1"/>
</dbReference>
<dbReference type="InterPro" id="IPR033945">
    <property type="entry name" value="Cyt_c_oxase_su3_dom"/>
</dbReference>
<feature type="transmembrane region" description="Helical" evidence="9">
    <location>
        <begin position="79"/>
        <end position="102"/>
    </location>
</feature>
<organism evidence="11 13">
    <name type="scientific">Ciona savignyi</name>
    <name type="common">Pacific transparent sea squirt</name>
    <dbReference type="NCBI Taxonomy" id="51511"/>
    <lineage>
        <taxon>Eukaryota</taxon>
        <taxon>Metazoa</taxon>
        <taxon>Chordata</taxon>
        <taxon>Tunicata</taxon>
        <taxon>Ascidiacea</taxon>
        <taxon>Phlebobranchia</taxon>
        <taxon>Cionidae</taxon>
        <taxon>Ciona</taxon>
    </lineage>
</organism>
<keyword evidence="4 8" id="KW-0812">Transmembrane</keyword>
<evidence type="ECO:0000256" key="3">
    <source>
        <dbReference type="ARBA" id="ARBA00015944"/>
    </source>
</evidence>
<dbReference type="GO" id="GO:0004129">
    <property type="term" value="F:cytochrome-c oxidase activity"/>
    <property type="evidence" value="ECO:0007669"/>
    <property type="project" value="InterPro"/>
</dbReference>
<dbReference type="CDD" id="cd01665">
    <property type="entry name" value="Cyt_c_Oxidase_III"/>
    <property type="match status" value="1"/>
</dbReference>
<reference evidence="11 13" key="1">
    <citation type="journal article" date="2003" name="J. Mol. Evol.">
        <title>Mitochondrial genome of Ciona savignyi (Urochordata, Ascidiacea, Enterogona): comparison of gene arrangement and tRNA genes with Halocynthia roretzi mitochondrial genome.</title>
        <authorList>
            <person name="Yokobori S."/>
            <person name="Watanabe Y."/>
            <person name="Oshima T."/>
        </authorList>
    </citation>
    <scope>NUCLEOTIDE SEQUENCE [LARGE SCALE GENOMIC DNA]</scope>
</reference>
<evidence type="ECO:0000256" key="7">
    <source>
        <dbReference type="ARBA" id="ARBA00023136"/>
    </source>
</evidence>
<evidence type="ECO:0000256" key="4">
    <source>
        <dbReference type="ARBA" id="ARBA00022692"/>
    </source>
</evidence>
<gene>
    <name evidence="11" type="primary">cox3</name>
    <name evidence="12" type="synonym">COX3</name>
</gene>
<dbReference type="InterPro" id="IPR024791">
    <property type="entry name" value="Cyt_c/ubiquinol_Oxase_su3"/>
</dbReference>
<evidence type="ECO:0000256" key="2">
    <source>
        <dbReference type="ARBA" id="ARBA00010581"/>
    </source>
</evidence>
<dbReference type="Proteomes" id="UP000007875">
    <property type="component" value="Mitochondrion"/>
</dbReference>
<dbReference type="GO" id="GO:0005739">
    <property type="term" value="C:mitochondrion"/>
    <property type="evidence" value="ECO:0007669"/>
    <property type="project" value="TreeGrafter"/>
</dbReference>
<dbReference type="SUPFAM" id="SSF81452">
    <property type="entry name" value="Cytochrome c oxidase subunit III-like"/>
    <property type="match status" value="1"/>
</dbReference>
<dbReference type="InterPro" id="IPR035973">
    <property type="entry name" value="Cyt_c_oxidase_su3-like_sf"/>
</dbReference>
<keyword evidence="8 11" id="KW-0496">Mitochondrion</keyword>
<dbReference type="CTD" id="4514"/>
<dbReference type="GeneTree" id="ENSGT00390000013064"/>
<comment type="similarity">
    <text evidence="2 8">Belongs to the cytochrome c oxidase subunit 3 family.</text>
</comment>
<reference evidence="12" key="3">
    <citation type="submission" date="2025-05" db="UniProtKB">
        <authorList>
            <consortium name="Ensembl"/>
        </authorList>
    </citation>
    <scope>IDENTIFICATION</scope>
</reference>
<comment type="function">
    <text evidence="8">Component of the cytochrome c oxidase, the last enzyme in the mitochondrial electron transport chain which drives oxidative phosphorylation. The respiratory chain contains 3 multisubunit complexes succinate dehydrogenase (complex II, CII), ubiquinol-cytochrome c oxidoreductase (cytochrome b-c1 complex, complex III, CIII) and cytochrome c oxidase (complex IV, CIV), that cooperate to transfer electrons derived from NADH and succinate to molecular oxygen, creating an electrochemical gradient over the inner membrane that drives transmembrane transport and the ATP synthase. Cytochrome c oxidase is the component of the respiratory chain that catalyzes the reduction of oxygen to water. Electrons originating from reduced cytochrome c in the intermembrane space (IMS) are transferred via the dinuclear copper A center (CU(A)) of subunit 2 and heme A of subunit 1 to the active site in subunit 1, a binuclear center (BNC) formed by heme A3 and copper B (CU(B)). The BNC reduces molecular oxygen to 2 water molecules using 4 electrons from cytochrome c in the IMS and 4 protons from the mitochondrial matrix.</text>
</comment>
<feature type="transmembrane region" description="Helical" evidence="9">
    <location>
        <begin position="40"/>
        <end position="58"/>
    </location>
</feature>
<evidence type="ECO:0000256" key="8">
    <source>
        <dbReference type="RuleBase" id="RU003375"/>
    </source>
</evidence>
<feature type="transmembrane region" description="Helical" evidence="9">
    <location>
        <begin position="240"/>
        <end position="259"/>
    </location>
</feature>
<evidence type="ECO:0000256" key="5">
    <source>
        <dbReference type="ARBA" id="ARBA00022967"/>
    </source>
</evidence>
<dbReference type="GeneID" id="806606"/>
<reference evidence="13" key="2">
    <citation type="submission" date="2003-08" db="EMBL/GenBank/DDBJ databases">
        <authorList>
            <person name="Birren B."/>
            <person name="Nusbaum C."/>
            <person name="Abebe A."/>
            <person name="Abouelleil A."/>
            <person name="Adekoya E."/>
            <person name="Ait-zahra M."/>
            <person name="Allen N."/>
            <person name="Allen T."/>
            <person name="An P."/>
            <person name="Anderson M."/>
            <person name="Anderson S."/>
            <person name="Arachchi H."/>
            <person name="Armbruster J."/>
            <person name="Bachantsang P."/>
            <person name="Baldwin J."/>
            <person name="Barry A."/>
            <person name="Bayul T."/>
            <person name="Blitshsteyn B."/>
            <person name="Bloom T."/>
            <person name="Blye J."/>
            <person name="Boguslavskiy L."/>
            <person name="Borowsky M."/>
            <person name="Boukhgalter B."/>
            <person name="Brunache A."/>
            <person name="Butler J."/>
            <person name="Calixte N."/>
            <person name="Calvo S."/>
            <person name="Camarata J."/>
            <person name="Campo K."/>
            <person name="Chang J."/>
            <person name="Cheshatsang Y."/>
            <person name="Citroen M."/>
            <person name="Collymore A."/>
            <person name="Considine T."/>
            <person name="Cook A."/>
            <person name="Cooke P."/>
            <person name="Corum B."/>
            <person name="Cuomo C."/>
            <person name="David R."/>
            <person name="Dawoe T."/>
            <person name="Degray S."/>
            <person name="Dodge S."/>
            <person name="Dooley K."/>
            <person name="Dorje P."/>
            <person name="Dorjee K."/>
            <person name="Dorris L."/>
            <person name="Duffey N."/>
            <person name="Dupes A."/>
            <person name="Elkins T."/>
            <person name="Engels R."/>
            <person name="Erickson J."/>
            <person name="Farina A."/>
            <person name="Faro S."/>
            <person name="Ferreira P."/>
            <person name="Fischer H."/>
            <person name="Fitzgerald M."/>
            <person name="Foley K."/>
            <person name="Gage D."/>
            <person name="Galagan J."/>
            <person name="Gearin G."/>
            <person name="Gnerre S."/>
            <person name="Gnirke A."/>
            <person name="Goyette A."/>
            <person name="Graham J."/>
            <person name="Grandbois E."/>
            <person name="Gyaltsen K."/>
            <person name="Hafez N."/>
            <person name="Hagopian D."/>
            <person name="Hagos B."/>
            <person name="Hall J."/>
            <person name="Hatcher B."/>
            <person name="Heller A."/>
            <person name="Higgins H."/>
            <person name="Honan T."/>
            <person name="Horn A."/>
            <person name="Houde N."/>
            <person name="Hughes L."/>
            <person name="Hulme W."/>
            <person name="Husby E."/>
            <person name="Iliev I."/>
            <person name="Jaffe D."/>
            <person name="Jones C."/>
            <person name="Kamal M."/>
            <person name="Kamat A."/>
            <person name="Kamvysselis M."/>
            <person name="Karlsson E."/>
            <person name="Kells C."/>
            <person name="Kieu A."/>
            <person name="Kisner P."/>
            <person name="Kodira C."/>
            <person name="Kulbokas E."/>
            <person name="Labutti K."/>
            <person name="Lama D."/>
            <person name="Landers T."/>
            <person name="Leger J."/>
            <person name="Levine S."/>
            <person name="Lewis D."/>
            <person name="Lewis T."/>
            <person name="Lindblad-toh K."/>
            <person name="Liu X."/>
            <person name="Lokyitsang T."/>
            <person name="Lokyitsang Y."/>
            <person name="Lucien O."/>
            <person name="Lui A."/>
            <person name="Ma L.J."/>
            <person name="Mabbitt R."/>
            <person name="Macdonald J."/>
            <person name="Maclean C."/>
            <person name="Major J."/>
            <person name="Manning J."/>
            <person name="Marabella R."/>
            <person name="Maru K."/>
            <person name="Matthews C."/>
            <person name="Mauceli E."/>
            <person name="Mccarthy M."/>
            <person name="Mcdonough S."/>
            <person name="Mcghee T."/>
            <person name="Meldrim J."/>
            <person name="Meneus L."/>
            <person name="Mesirov J."/>
            <person name="Mihalev A."/>
            <person name="Mihova T."/>
            <person name="Mikkelsen T."/>
            <person name="Mlenga V."/>
            <person name="Moru K."/>
            <person name="Mozes J."/>
            <person name="Mulrain L."/>
            <person name="Munson G."/>
            <person name="Naylor J."/>
            <person name="Newes C."/>
            <person name="Nguyen C."/>
            <person name="Nguyen N."/>
            <person name="Nguyen T."/>
            <person name="Nicol R."/>
            <person name="Nielsen C."/>
            <person name="Nizzari M."/>
            <person name="Norbu C."/>
            <person name="Norbu N."/>
            <person name="O'donnell P."/>
            <person name="Okoawo O."/>
            <person name="O'leary S."/>
            <person name="Omotosho B."/>
            <person name="O'neill K."/>
            <person name="Osman S."/>
            <person name="Parker S."/>
            <person name="Perrin D."/>
            <person name="Phunkhang P."/>
            <person name="Piqani B."/>
            <person name="Purcell S."/>
            <person name="Rachupka T."/>
            <person name="Ramasamy U."/>
            <person name="Rameau R."/>
            <person name="Ray V."/>
            <person name="Raymond C."/>
            <person name="Retta R."/>
            <person name="Richardson S."/>
            <person name="Rise C."/>
            <person name="Rodriguez J."/>
            <person name="Rogers J."/>
            <person name="Rogov P."/>
            <person name="Rutman M."/>
            <person name="Schupbach R."/>
            <person name="Seaman C."/>
            <person name="Settipalli S."/>
            <person name="Sharpe T."/>
            <person name="Sheridan J."/>
            <person name="Sherpa N."/>
            <person name="Shi J."/>
            <person name="Smirnov S."/>
            <person name="Smith C."/>
            <person name="Sougnez C."/>
            <person name="Spencer B."/>
            <person name="Stalker J."/>
            <person name="Stange-thomann N."/>
            <person name="Stavropoulos S."/>
            <person name="Stetson K."/>
            <person name="Stone C."/>
            <person name="Stone S."/>
            <person name="Stubbs M."/>
            <person name="Talamas J."/>
            <person name="Tchuinga P."/>
            <person name="Tenzing P."/>
            <person name="Tesfaye S."/>
            <person name="Theodore J."/>
            <person name="Thoulutsang Y."/>
            <person name="Topham K."/>
            <person name="Towey S."/>
            <person name="Tsamla T."/>
            <person name="Tsomo N."/>
            <person name="Vallee D."/>
            <person name="Vassiliev H."/>
            <person name="Venkataraman V."/>
            <person name="Vinson J."/>
            <person name="Vo A."/>
            <person name="Wade C."/>
            <person name="Wang S."/>
            <person name="Wangchuk T."/>
            <person name="Wangdi T."/>
            <person name="Whittaker C."/>
            <person name="Wilkinson J."/>
            <person name="Wu Y."/>
            <person name="Wyman D."/>
            <person name="Yadav S."/>
            <person name="Yang S."/>
            <person name="Yang X."/>
            <person name="Yeager S."/>
            <person name="Yee E."/>
            <person name="Young G."/>
            <person name="Zainoun J."/>
            <person name="Zembeck L."/>
            <person name="Zimmer A."/>
            <person name="Zody M."/>
            <person name="Lander E."/>
        </authorList>
    </citation>
    <scope>NUCLEOTIDE SEQUENCE [LARGE SCALE GENOMIC DNA]</scope>
</reference>
<protein>
    <recommendedName>
        <fullName evidence="3 8">Cytochrome c oxidase subunit 3</fullName>
    </recommendedName>
</protein>
<evidence type="ECO:0000259" key="10">
    <source>
        <dbReference type="PROSITE" id="PS50253"/>
    </source>
</evidence>
<feature type="transmembrane region" description="Helical" evidence="9">
    <location>
        <begin position="156"/>
        <end position="176"/>
    </location>
</feature>
<dbReference type="Pfam" id="PF00510">
    <property type="entry name" value="COX3"/>
    <property type="match status" value="1"/>
</dbReference>
<keyword evidence="5" id="KW-1278">Translocase</keyword>
<evidence type="ECO:0000256" key="9">
    <source>
        <dbReference type="SAM" id="Phobius"/>
    </source>
</evidence>
<dbReference type="Ensembl" id="ENSCSAVT00000021048.1">
    <property type="protein sequence ID" value="ENSCSAVP00000020160.1"/>
    <property type="gene ID" value="ENSCSAVG00000012507.1"/>
</dbReference>
<keyword evidence="7 9" id="KW-0472">Membrane</keyword>
<feature type="transmembrane region" description="Helical" evidence="9">
    <location>
        <begin position="122"/>
        <end position="144"/>
    </location>
</feature>